<keyword evidence="1" id="KW-0378">Hydrolase</keyword>
<evidence type="ECO:0000256" key="2">
    <source>
        <dbReference type="SAM" id="Phobius"/>
    </source>
</evidence>
<evidence type="ECO:0000256" key="1">
    <source>
        <dbReference type="PROSITE-ProRule" id="PRU01122"/>
    </source>
</evidence>
<dbReference type="SUPFAM" id="SSF54211">
    <property type="entry name" value="Ribosomal protein S5 domain 2-like"/>
    <property type="match status" value="1"/>
</dbReference>
<feature type="domain" description="Lon proteolytic" evidence="4">
    <location>
        <begin position="259"/>
        <end position="357"/>
    </location>
</feature>
<dbReference type="InterPro" id="IPR020568">
    <property type="entry name" value="Ribosomal_Su5_D2-typ_SF"/>
</dbReference>
<evidence type="ECO:0000259" key="4">
    <source>
        <dbReference type="PROSITE" id="PS51786"/>
    </source>
</evidence>
<dbReference type="InterPro" id="IPR001478">
    <property type="entry name" value="PDZ"/>
</dbReference>
<dbReference type="EMBL" id="CP043504">
    <property type="protein sequence ID" value="QEO10884.1"/>
    <property type="molecule type" value="Genomic_DNA"/>
</dbReference>
<dbReference type="EC" id="3.4.21.53" evidence="1"/>
<keyword evidence="2" id="KW-0472">Membrane</keyword>
<evidence type="ECO:0000313" key="5">
    <source>
        <dbReference type="EMBL" id="QEO10884.1"/>
    </source>
</evidence>
<dbReference type="AlphaFoldDB" id="A0A5C1YA94"/>
<dbReference type="PANTHER" id="PTHR10046">
    <property type="entry name" value="ATP DEPENDENT LON PROTEASE FAMILY MEMBER"/>
    <property type="match status" value="1"/>
</dbReference>
<dbReference type="GO" id="GO:0030163">
    <property type="term" value="P:protein catabolic process"/>
    <property type="evidence" value="ECO:0007669"/>
    <property type="project" value="InterPro"/>
</dbReference>
<dbReference type="InterPro" id="IPR008269">
    <property type="entry name" value="Lon_proteolytic"/>
</dbReference>
<dbReference type="Pfam" id="PF05362">
    <property type="entry name" value="Lon_C"/>
    <property type="match status" value="1"/>
</dbReference>
<comment type="catalytic activity">
    <reaction evidence="1">
        <text>Hydrolysis of proteins in presence of ATP.</text>
        <dbReference type="EC" id="3.4.21.53"/>
    </reaction>
</comment>
<keyword evidence="1" id="KW-0645">Protease</keyword>
<dbReference type="Gene3D" id="3.30.230.10">
    <property type="match status" value="1"/>
</dbReference>
<dbReference type="OrthoDB" id="2356897at2"/>
<dbReference type="GO" id="GO:0005524">
    <property type="term" value="F:ATP binding"/>
    <property type="evidence" value="ECO:0007669"/>
    <property type="project" value="InterPro"/>
</dbReference>
<keyword evidence="6" id="KW-1185">Reference proteome</keyword>
<evidence type="ECO:0000313" key="6">
    <source>
        <dbReference type="Proteomes" id="UP000322159"/>
    </source>
</evidence>
<protein>
    <recommendedName>
        <fullName evidence="1">endopeptidase La</fullName>
        <ecNumber evidence="1">3.4.21.53</ecNumber>
    </recommendedName>
</protein>
<reference evidence="5 6" key="1">
    <citation type="submission" date="2019-09" db="EMBL/GenBank/DDBJ databases">
        <title>Genome sequencing of strain KACC 19322.</title>
        <authorList>
            <person name="Heo J."/>
            <person name="Kim S.-J."/>
            <person name="Kim J.-S."/>
            <person name="Hong S.-B."/>
            <person name="Kwon S.-W."/>
        </authorList>
    </citation>
    <scope>NUCLEOTIDE SEQUENCE [LARGE SCALE GENOMIC DNA]</scope>
    <source>
        <strain evidence="5 6">KACC 19322</strain>
    </source>
</reference>
<dbReference type="SMART" id="SM00228">
    <property type="entry name" value="PDZ"/>
    <property type="match status" value="1"/>
</dbReference>
<dbReference type="SUPFAM" id="SSF50156">
    <property type="entry name" value="PDZ domain-like"/>
    <property type="match status" value="1"/>
</dbReference>
<feature type="active site" evidence="1">
    <location>
        <position position="309"/>
    </location>
</feature>
<dbReference type="GO" id="GO:0004176">
    <property type="term" value="F:ATP-dependent peptidase activity"/>
    <property type="evidence" value="ECO:0007669"/>
    <property type="project" value="UniProtKB-UniRule"/>
</dbReference>
<dbReference type="PROSITE" id="PS51786">
    <property type="entry name" value="LON_PROTEOLYTIC"/>
    <property type="match status" value="1"/>
</dbReference>
<feature type="transmembrane region" description="Helical" evidence="2">
    <location>
        <begin position="21"/>
        <end position="40"/>
    </location>
</feature>
<keyword evidence="1" id="KW-0720">Serine protease</keyword>
<dbReference type="Proteomes" id="UP000322159">
    <property type="component" value="Chromosome"/>
</dbReference>
<feature type="active site" evidence="1">
    <location>
        <position position="264"/>
    </location>
</feature>
<comment type="similarity">
    <text evidence="1">Belongs to the peptidase S16 family.</text>
</comment>
<dbReference type="PROSITE" id="PS50106">
    <property type="entry name" value="PDZ"/>
    <property type="match status" value="1"/>
</dbReference>
<keyword evidence="2" id="KW-1133">Transmembrane helix</keyword>
<accession>A0A5C1YA94</accession>
<sequence length="371" mass="38255">MFPADGDEPQRDEPQRGARTQLIGQALVFLAVLAALLLAISPTPYVVERPGPVYDTLGTTQVDGDEVPVISIDGADTFPTEGRLDLLTVFLDGSRERPLDWFDVIAAWFNPQRALLPVDAVFPDGQTQEEADEQSTHDMQLSQQSAVAAALGELGIDFEQTVTIDSVSAGSPADGVLEAGDEVLTVGGAQVGNDTQLRAAIQKAGIGNPLEFGIRRAGDARTVTVTPEARSATDPTPVVGIVPGLSFEFPFRVDIQLQDVGGPSAGMMFALGIYDKLTPGALPGGAHIAGTGTIDSAGAVGAIGGIRQKMFGARAAGAEWFLAPEANCDAVAGHVPDGLTVFAVSTLAEAIDVVSAIGSGASTSAFPSCDS</sequence>
<organism evidence="5 6">
    <name type="scientific">Protaetiibacter larvae</name>
    <dbReference type="NCBI Taxonomy" id="2592654"/>
    <lineage>
        <taxon>Bacteria</taxon>
        <taxon>Bacillati</taxon>
        <taxon>Actinomycetota</taxon>
        <taxon>Actinomycetes</taxon>
        <taxon>Micrococcales</taxon>
        <taxon>Microbacteriaceae</taxon>
        <taxon>Protaetiibacter</taxon>
    </lineage>
</organism>
<name>A0A5C1YA94_9MICO</name>
<dbReference type="KEGG" id="lyk:FLP23_11105"/>
<keyword evidence="2" id="KW-0812">Transmembrane</keyword>
<dbReference type="InterPro" id="IPR027065">
    <property type="entry name" value="Lon_Prtase"/>
</dbReference>
<gene>
    <name evidence="5" type="ORF">FLP23_11105</name>
</gene>
<dbReference type="Gene3D" id="2.30.42.10">
    <property type="match status" value="1"/>
</dbReference>
<dbReference type="InterPro" id="IPR036034">
    <property type="entry name" value="PDZ_sf"/>
</dbReference>
<proteinExistence type="inferred from homology"/>
<dbReference type="Pfam" id="PF13180">
    <property type="entry name" value="PDZ_2"/>
    <property type="match status" value="1"/>
</dbReference>
<dbReference type="GO" id="GO:0006508">
    <property type="term" value="P:proteolysis"/>
    <property type="evidence" value="ECO:0007669"/>
    <property type="project" value="UniProtKB-KW"/>
</dbReference>
<feature type="domain" description="PDZ" evidence="3">
    <location>
        <begin position="138"/>
        <end position="218"/>
    </location>
</feature>
<dbReference type="InterPro" id="IPR014721">
    <property type="entry name" value="Ribsml_uS5_D2-typ_fold_subgr"/>
</dbReference>
<evidence type="ECO:0000259" key="3">
    <source>
        <dbReference type="PROSITE" id="PS50106"/>
    </source>
</evidence>
<dbReference type="GO" id="GO:0004252">
    <property type="term" value="F:serine-type endopeptidase activity"/>
    <property type="evidence" value="ECO:0007669"/>
    <property type="project" value="UniProtKB-UniRule"/>
</dbReference>